<evidence type="ECO:0000313" key="1">
    <source>
        <dbReference type="EMBL" id="MSV23695.1"/>
    </source>
</evidence>
<keyword evidence="2" id="KW-1185">Reference proteome</keyword>
<accession>A0A6I2UTJ3</accession>
<sequence length="106" mass="12238">MDKPKIVIDGKTYTPNSPKMKVWREFLAFFDEDKQDMALEEYLDRNVDLIVLAFGQKVITKESIDENMEVADIVPLVREIFLWLQSLTFSKLVKIPNGETEPVTSS</sequence>
<gene>
    <name evidence="1" type="ORF">FYJ78_00510</name>
</gene>
<reference evidence="1 2" key="1">
    <citation type="submission" date="2019-08" db="EMBL/GenBank/DDBJ databases">
        <title>In-depth cultivation of the pig gut microbiome towards novel bacterial diversity and tailored functional studies.</title>
        <authorList>
            <person name="Wylensek D."/>
            <person name="Hitch T.C.A."/>
            <person name="Clavel T."/>
        </authorList>
    </citation>
    <scope>NUCLEOTIDE SEQUENCE [LARGE SCALE GENOMIC DNA]</scope>
    <source>
        <strain evidence="2">WCA-380-WT-3B3</strain>
    </source>
</reference>
<name>A0A6I2UTJ3_9FIRM</name>
<proteinExistence type="predicted"/>
<dbReference type="Proteomes" id="UP000430222">
    <property type="component" value="Unassembled WGS sequence"/>
</dbReference>
<comment type="caution">
    <text evidence="1">The sequence shown here is derived from an EMBL/GenBank/DDBJ whole genome shotgun (WGS) entry which is preliminary data.</text>
</comment>
<dbReference type="AlphaFoldDB" id="A0A6I2UTJ3"/>
<evidence type="ECO:0000313" key="2">
    <source>
        <dbReference type="Proteomes" id="UP000430222"/>
    </source>
</evidence>
<dbReference type="Pfam" id="PF23857">
    <property type="entry name" value="Phage_TAC_19"/>
    <property type="match status" value="1"/>
</dbReference>
<organism evidence="1 2">
    <name type="scientific">Selenomonas montiformis</name>
    <dbReference type="NCBI Taxonomy" id="2652285"/>
    <lineage>
        <taxon>Bacteria</taxon>
        <taxon>Bacillati</taxon>
        <taxon>Bacillota</taxon>
        <taxon>Negativicutes</taxon>
        <taxon>Selenomonadales</taxon>
        <taxon>Selenomonadaceae</taxon>
        <taxon>Selenomonas</taxon>
    </lineage>
</organism>
<evidence type="ECO:0008006" key="3">
    <source>
        <dbReference type="Google" id="ProtNLM"/>
    </source>
</evidence>
<protein>
    <recommendedName>
        <fullName evidence="3">Phage protein</fullName>
    </recommendedName>
</protein>
<dbReference type="EMBL" id="VUNL01000001">
    <property type="protein sequence ID" value="MSV23695.1"/>
    <property type="molecule type" value="Genomic_DNA"/>
</dbReference>
<dbReference type="NCBIfam" id="NF047360">
    <property type="entry name" value="tail_chap_PVL"/>
    <property type="match status" value="1"/>
</dbReference>
<dbReference type="RefSeq" id="WP_154619451.1">
    <property type="nucleotide sequence ID" value="NZ_VUNL01000001.1"/>
</dbReference>
<dbReference type="InterPro" id="IPR057006">
    <property type="entry name" value="Phage_TAC_19"/>
</dbReference>